<feature type="compositionally biased region" description="Polar residues" evidence="1">
    <location>
        <begin position="237"/>
        <end position="249"/>
    </location>
</feature>
<dbReference type="Pfam" id="PF13921">
    <property type="entry name" value="Myb_DNA-bind_6"/>
    <property type="match status" value="1"/>
</dbReference>
<feature type="compositionally biased region" description="Basic and acidic residues" evidence="1">
    <location>
        <begin position="154"/>
        <end position="163"/>
    </location>
</feature>
<dbReference type="HOGENOM" id="CLU_087975_0_0_1"/>
<dbReference type="AlphaFoldDB" id="A0A074WU43"/>
<organism evidence="3 4">
    <name type="scientific">Aureobasidium namibiae CBS 147.97</name>
    <dbReference type="NCBI Taxonomy" id="1043004"/>
    <lineage>
        <taxon>Eukaryota</taxon>
        <taxon>Fungi</taxon>
        <taxon>Dikarya</taxon>
        <taxon>Ascomycota</taxon>
        <taxon>Pezizomycotina</taxon>
        <taxon>Dothideomycetes</taxon>
        <taxon>Dothideomycetidae</taxon>
        <taxon>Dothideales</taxon>
        <taxon>Saccotheciaceae</taxon>
        <taxon>Aureobasidium</taxon>
    </lineage>
</organism>
<dbReference type="RefSeq" id="XP_013431182.1">
    <property type="nucleotide sequence ID" value="XM_013575728.1"/>
</dbReference>
<sequence>MPKTKRIPSNLRQSPFPVAQAPQSVSAEPQAGNRHTANWSSADDEVLAAARAAGLNWQSTAAKHFPNKTANACRKRHERLVERRTHEDWTTKRLDNLAVQYMELRKDIWGPLAAKVGERWNVVEAKCMEKGLRNLQSLARTARKTSAFSEDLPAPDKEEHEGDSGIGCSEAETEPVDVLSRDGQPSTGSTSVNVLPPVGLLANQQTAVYHILPRPPPLPLYHPPPKVPALNIPRTGRSLSTGPSSSNDSAQRERTPDNPTQRSVSIKSMLLHTPQS</sequence>
<evidence type="ECO:0000256" key="1">
    <source>
        <dbReference type="SAM" id="MobiDB-lite"/>
    </source>
</evidence>
<dbReference type="Proteomes" id="UP000027730">
    <property type="component" value="Unassembled WGS sequence"/>
</dbReference>
<proteinExistence type="predicted"/>
<name>A0A074WU43_9PEZI</name>
<feature type="region of interest" description="Disordered" evidence="1">
    <location>
        <begin position="144"/>
        <end position="193"/>
    </location>
</feature>
<reference evidence="3 4" key="1">
    <citation type="journal article" date="2014" name="BMC Genomics">
        <title>Genome sequencing of four Aureobasidium pullulans varieties: biotechnological potential, stress tolerance, and description of new species.</title>
        <authorList>
            <person name="Gostin Ar C."/>
            <person name="Ohm R.A."/>
            <person name="Kogej T."/>
            <person name="Sonjak S."/>
            <person name="Turk M."/>
            <person name="Zajc J."/>
            <person name="Zalar P."/>
            <person name="Grube M."/>
            <person name="Sun H."/>
            <person name="Han J."/>
            <person name="Sharma A."/>
            <person name="Chiniquy J."/>
            <person name="Ngan C.Y."/>
            <person name="Lipzen A."/>
            <person name="Barry K."/>
            <person name="Grigoriev I.V."/>
            <person name="Gunde-Cimerman N."/>
        </authorList>
    </citation>
    <scope>NUCLEOTIDE SEQUENCE [LARGE SCALE GENOMIC DNA]</scope>
    <source>
        <strain evidence="3 4">CBS 147.97</strain>
    </source>
</reference>
<evidence type="ECO:0000259" key="2">
    <source>
        <dbReference type="PROSITE" id="PS50090"/>
    </source>
</evidence>
<feature type="compositionally biased region" description="Polar residues" evidence="1">
    <location>
        <begin position="183"/>
        <end position="193"/>
    </location>
</feature>
<dbReference type="Gene3D" id="1.10.10.60">
    <property type="entry name" value="Homeodomain-like"/>
    <property type="match status" value="1"/>
</dbReference>
<dbReference type="PROSITE" id="PS50090">
    <property type="entry name" value="MYB_LIKE"/>
    <property type="match status" value="1"/>
</dbReference>
<evidence type="ECO:0000313" key="3">
    <source>
        <dbReference type="EMBL" id="KEQ76715.1"/>
    </source>
</evidence>
<feature type="compositionally biased region" description="Polar residues" evidence="1">
    <location>
        <begin position="21"/>
        <end position="40"/>
    </location>
</feature>
<dbReference type="OrthoDB" id="4151352at2759"/>
<feature type="compositionally biased region" description="Polar residues" evidence="1">
    <location>
        <begin position="257"/>
        <end position="266"/>
    </location>
</feature>
<protein>
    <recommendedName>
        <fullName evidence="2">Myb-like domain-containing protein</fullName>
    </recommendedName>
</protein>
<feature type="region of interest" description="Disordered" evidence="1">
    <location>
        <begin position="1"/>
        <end position="40"/>
    </location>
</feature>
<dbReference type="GeneID" id="25414640"/>
<dbReference type="STRING" id="1043004.A0A074WU43"/>
<accession>A0A074WU43</accession>
<feature type="domain" description="Myb-like" evidence="2">
    <location>
        <begin position="31"/>
        <end position="81"/>
    </location>
</feature>
<keyword evidence="4" id="KW-1185">Reference proteome</keyword>
<dbReference type="InterPro" id="IPR001005">
    <property type="entry name" value="SANT/Myb"/>
</dbReference>
<feature type="region of interest" description="Disordered" evidence="1">
    <location>
        <begin position="220"/>
        <end position="276"/>
    </location>
</feature>
<dbReference type="EMBL" id="KL584703">
    <property type="protein sequence ID" value="KEQ76715.1"/>
    <property type="molecule type" value="Genomic_DNA"/>
</dbReference>
<gene>
    <name evidence="3" type="ORF">M436DRAFT_69667</name>
</gene>
<evidence type="ECO:0000313" key="4">
    <source>
        <dbReference type="Proteomes" id="UP000027730"/>
    </source>
</evidence>